<reference evidence="1" key="3">
    <citation type="submission" date="2025-09" db="UniProtKB">
        <authorList>
            <consortium name="Ensembl"/>
        </authorList>
    </citation>
    <scope>IDENTIFICATION</scope>
</reference>
<protein>
    <submittedName>
        <fullName evidence="1">Uncharacterized protein</fullName>
    </submittedName>
</protein>
<evidence type="ECO:0000313" key="1">
    <source>
        <dbReference type="Ensembl" id="ENSOARP00020054781.1"/>
    </source>
</evidence>
<accession>A0AC11E7U8</accession>
<dbReference type="Ensembl" id="ENSOART00020064673.1">
    <property type="protein sequence ID" value="ENSOARP00020054781.1"/>
    <property type="gene ID" value="ENSOARG00020031359.1"/>
</dbReference>
<reference evidence="1" key="2">
    <citation type="submission" date="2025-08" db="UniProtKB">
        <authorList>
            <consortium name="Ensembl"/>
        </authorList>
    </citation>
    <scope>IDENTIFICATION</scope>
</reference>
<sequence>MNMADEAKLHSPAHSTFEALVVQHVVSRYLEKNWAHSVDQCQLQALQFSVHLINLLSTLLRYHGFAGIQKAIVGQTSSRPPNSDHDLSFVQV</sequence>
<organism evidence="1">
    <name type="scientific">Ovis aries</name>
    <name type="common">Sheep</name>
    <dbReference type="NCBI Taxonomy" id="9940"/>
    <lineage>
        <taxon>Eukaryota</taxon>
        <taxon>Metazoa</taxon>
        <taxon>Chordata</taxon>
        <taxon>Craniata</taxon>
        <taxon>Vertebrata</taxon>
        <taxon>Euteleostomi</taxon>
        <taxon>Mammalia</taxon>
        <taxon>Eutheria</taxon>
        <taxon>Laurasiatheria</taxon>
        <taxon>Artiodactyla</taxon>
        <taxon>Ruminantia</taxon>
        <taxon>Pecora</taxon>
        <taxon>Bovidae</taxon>
        <taxon>Caprinae</taxon>
        <taxon>Ovis</taxon>
    </lineage>
</organism>
<proteinExistence type="predicted"/>
<reference evidence="1" key="1">
    <citation type="submission" date="2020-11" db="EMBL/GenBank/DDBJ databases">
        <authorList>
            <person name="Davenport K.M."/>
            <person name="Bickhart D.M."/>
            <person name="Smith T.P.L."/>
            <person name="Murdoch B.M."/>
            <person name="Rosen B.D."/>
        </authorList>
    </citation>
    <scope>NUCLEOTIDE SEQUENCE [LARGE SCALE GENOMIC DNA]</scope>
    <source>
        <strain evidence="1">OAR_USU_Benz2616</strain>
    </source>
</reference>
<name>A0AC11E7U8_SHEEP</name>